<feature type="transmembrane region" description="Helical" evidence="1">
    <location>
        <begin position="92"/>
        <end position="110"/>
    </location>
</feature>
<accession>A0A2U1E6R3</accession>
<feature type="transmembrane region" description="Helical" evidence="1">
    <location>
        <begin position="61"/>
        <end position="80"/>
    </location>
</feature>
<sequence>MVDLVLEKIIDSINELGFAKWIVLIVMALTPVIIDIYYKSVNSKYYNVVGKYFNFSSLKKLIAYTCLFIFVILNFTFLFYDLIIHFSLEGAIIYLVLLSILCIGIVIYIFNYMVRIDVSIKCLIPILIIGILIISILMVFLFHNFTFKCAIILVICILGIIIAVNKILKCKNIKCKNKKNSIYIFINPILFFILSLLSISLISCLIFADEINENLNNRIAKQSETKTEINTKTNTVINQYKDLSEGNNQNDNSTKEYLNYVLKNSGDLKFNEFVTLFKNPKDLIRLDIDYESSVEKSQLQQNLDEFFSKIKDAHIEKELYTSMRLLIILNLLLDPIIFIFAMASIFILTAALLLLLRNRFFNPKKIKIYEYIDKPGLMKEVVITEYKDKLLVMEGLIYQENLYLMRSNYRIIDILDTEIFAQKTFKSVVVDMLDFVIPASIIDCNSEEIKCSFDISLNLEKEAINIKNLEYDTRGIDIICDVIFKNGRMIIKSEIKHILETIYGINNFKFKLDESVKKNFSIDEYTGEIIINLDLE</sequence>
<gene>
    <name evidence="2" type="ORF">C7381_101162</name>
</gene>
<dbReference type="EMBL" id="QEKV01000001">
    <property type="protein sequence ID" value="PVY95636.1"/>
    <property type="molecule type" value="Genomic_DNA"/>
</dbReference>
<protein>
    <submittedName>
        <fullName evidence="2">Uncharacterized protein</fullName>
    </submittedName>
</protein>
<reference evidence="2 3" key="1">
    <citation type="submission" date="2018-04" db="EMBL/GenBank/DDBJ databases">
        <title>Genomic Encyclopedia of Type Strains, Phase IV (KMG-IV): sequencing the most valuable type-strain genomes for metagenomic binning, comparative biology and taxonomic classification.</title>
        <authorList>
            <person name="Goeker M."/>
        </authorList>
    </citation>
    <scope>NUCLEOTIDE SEQUENCE [LARGE SCALE GENOMIC DNA]</scope>
    <source>
        <strain evidence="2 3">DSM 20705</strain>
    </source>
</reference>
<feature type="transmembrane region" description="Helical" evidence="1">
    <location>
        <begin position="18"/>
        <end position="38"/>
    </location>
</feature>
<feature type="transmembrane region" description="Helical" evidence="1">
    <location>
        <begin position="122"/>
        <end position="144"/>
    </location>
</feature>
<keyword evidence="1" id="KW-0472">Membrane</keyword>
<proteinExistence type="predicted"/>
<feature type="transmembrane region" description="Helical" evidence="1">
    <location>
        <begin position="150"/>
        <end position="168"/>
    </location>
</feature>
<feature type="transmembrane region" description="Helical" evidence="1">
    <location>
        <begin position="189"/>
        <end position="208"/>
    </location>
</feature>
<feature type="transmembrane region" description="Helical" evidence="1">
    <location>
        <begin position="336"/>
        <end position="356"/>
    </location>
</feature>
<evidence type="ECO:0000256" key="1">
    <source>
        <dbReference type="SAM" id="Phobius"/>
    </source>
</evidence>
<organism evidence="2 3">
    <name type="scientific">Ezakiella coagulans</name>
    <dbReference type="NCBI Taxonomy" id="46507"/>
    <lineage>
        <taxon>Bacteria</taxon>
        <taxon>Bacillati</taxon>
        <taxon>Bacillota</taxon>
        <taxon>Tissierellia</taxon>
        <taxon>Ezakiella</taxon>
    </lineage>
</organism>
<dbReference type="Proteomes" id="UP000245793">
    <property type="component" value="Unassembled WGS sequence"/>
</dbReference>
<comment type="caution">
    <text evidence="2">The sequence shown here is derived from an EMBL/GenBank/DDBJ whole genome shotgun (WGS) entry which is preliminary data.</text>
</comment>
<evidence type="ECO:0000313" key="3">
    <source>
        <dbReference type="Proteomes" id="UP000245793"/>
    </source>
</evidence>
<keyword evidence="3" id="KW-1185">Reference proteome</keyword>
<dbReference type="AlphaFoldDB" id="A0A2U1E6R3"/>
<keyword evidence="1" id="KW-0812">Transmembrane</keyword>
<dbReference type="RefSeq" id="WP_116479556.1">
    <property type="nucleotide sequence ID" value="NZ_QEKV01000001.1"/>
</dbReference>
<evidence type="ECO:0000313" key="2">
    <source>
        <dbReference type="EMBL" id="PVY95636.1"/>
    </source>
</evidence>
<keyword evidence="1" id="KW-1133">Transmembrane helix</keyword>
<name>A0A2U1E6R3_9FIRM</name>